<organism evidence="1 2">
    <name type="scientific">Ambrosia artemisiifolia</name>
    <name type="common">Common ragweed</name>
    <dbReference type="NCBI Taxonomy" id="4212"/>
    <lineage>
        <taxon>Eukaryota</taxon>
        <taxon>Viridiplantae</taxon>
        <taxon>Streptophyta</taxon>
        <taxon>Embryophyta</taxon>
        <taxon>Tracheophyta</taxon>
        <taxon>Spermatophyta</taxon>
        <taxon>Magnoliopsida</taxon>
        <taxon>eudicotyledons</taxon>
        <taxon>Gunneridae</taxon>
        <taxon>Pentapetalae</taxon>
        <taxon>asterids</taxon>
        <taxon>campanulids</taxon>
        <taxon>Asterales</taxon>
        <taxon>Asteraceae</taxon>
        <taxon>Asteroideae</taxon>
        <taxon>Heliantheae alliance</taxon>
        <taxon>Heliantheae</taxon>
        <taxon>Ambrosia</taxon>
    </lineage>
</organism>
<evidence type="ECO:0000313" key="2">
    <source>
        <dbReference type="Proteomes" id="UP001206925"/>
    </source>
</evidence>
<dbReference type="Proteomes" id="UP001206925">
    <property type="component" value="Unassembled WGS sequence"/>
</dbReference>
<evidence type="ECO:0000313" key="1">
    <source>
        <dbReference type="EMBL" id="KAI7745545.1"/>
    </source>
</evidence>
<accession>A0AAD5CQU1</accession>
<feature type="non-terminal residue" evidence="1">
    <location>
        <position position="1"/>
    </location>
</feature>
<name>A0AAD5CQU1_AMBAR</name>
<dbReference type="AlphaFoldDB" id="A0AAD5CQU1"/>
<protein>
    <submittedName>
        <fullName evidence="1">Uncharacterized protein</fullName>
    </submittedName>
</protein>
<proteinExistence type="predicted"/>
<dbReference type="EMBL" id="JAMZMK010007208">
    <property type="protein sequence ID" value="KAI7745545.1"/>
    <property type="molecule type" value="Genomic_DNA"/>
</dbReference>
<keyword evidence="2" id="KW-1185">Reference proteome</keyword>
<comment type="caution">
    <text evidence="1">The sequence shown here is derived from an EMBL/GenBank/DDBJ whole genome shotgun (WGS) entry which is preliminary data.</text>
</comment>
<feature type="non-terminal residue" evidence="1">
    <location>
        <position position="91"/>
    </location>
</feature>
<reference evidence="1" key="1">
    <citation type="submission" date="2022-06" db="EMBL/GenBank/DDBJ databases">
        <title>Uncovering the hologenomic basis of an extraordinary plant invasion.</title>
        <authorList>
            <person name="Bieker V.C."/>
            <person name="Martin M.D."/>
            <person name="Gilbert T."/>
            <person name="Hodgins K."/>
            <person name="Battlay P."/>
            <person name="Petersen B."/>
            <person name="Wilson J."/>
        </authorList>
    </citation>
    <scope>NUCLEOTIDE SEQUENCE</scope>
    <source>
        <strain evidence="1">AA19_3_7</strain>
        <tissue evidence="1">Leaf</tissue>
    </source>
</reference>
<sequence length="91" mass="10229">LYFFLHPISRVLLSIASPISSQFHSKLIGFVFASLLFLIRFSTKLPRSLLVVVNHCFTKLPSVTELNTFDQTVDSRNSNLLLTLTALANHP</sequence>
<gene>
    <name evidence="1" type="ORF">M8C21_008244</name>
</gene>